<dbReference type="InterPro" id="IPR016024">
    <property type="entry name" value="ARM-type_fold"/>
</dbReference>
<evidence type="ECO:0000313" key="8">
    <source>
        <dbReference type="EMBL" id="KAJ7003039.1"/>
    </source>
</evidence>
<protein>
    <recommendedName>
        <fullName evidence="5">MMS19 nucleotide excision repair protein</fullName>
    </recommendedName>
</protein>
<name>A0AAD6W9Z6_9ROSI</name>
<evidence type="ECO:0000256" key="5">
    <source>
        <dbReference type="RuleBase" id="RU367072"/>
    </source>
</evidence>
<dbReference type="Pfam" id="PF14500">
    <property type="entry name" value="MMS19_N"/>
    <property type="match status" value="1"/>
</dbReference>
<feature type="domain" description="MMS19 C-terminal" evidence="6">
    <location>
        <begin position="609"/>
        <end position="1009"/>
    </location>
</feature>
<keyword evidence="9" id="KW-1185">Reference proteome</keyword>
<evidence type="ECO:0000256" key="2">
    <source>
        <dbReference type="ARBA" id="ARBA00009340"/>
    </source>
</evidence>
<keyword evidence="4 5" id="KW-0539">Nucleus</keyword>
<dbReference type="InterPro" id="IPR011989">
    <property type="entry name" value="ARM-like"/>
</dbReference>
<proteinExistence type="inferred from homology"/>
<accession>A0AAD6W9Z6</accession>
<keyword evidence="5" id="KW-0234">DNA repair</keyword>
<comment type="subcellular location">
    <subcellularLocation>
        <location evidence="1 5">Nucleus</location>
    </subcellularLocation>
</comment>
<dbReference type="SUPFAM" id="SSF48371">
    <property type="entry name" value="ARM repeat"/>
    <property type="match status" value="1"/>
</dbReference>
<dbReference type="InterPro" id="IPR029240">
    <property type="entry name" value="MMS19_N"/>
</dbReference>
<evidence type="ECO:0000259" key="7">
    <source>
        <dbReference type="Pfam" id="PF14500"/>
    </source>
</evidence>
<reference evidence="8" key="1">
    <citation type="journal article" date="2023" name="Mol. Ecol. Resour.">
        <title>Chromosome-level genome assembly of a triploid poplar Populus alba 'Berolinensis'.</title>
        <authorList>
            <person name="Chen S."/>
            <person name="Yu Y."/>
            <person name="Wang X."/>
            <person name="Wang S."/>
            <person name="Zhang T."/>
            <person name="Zhou Y."/>
            <person name="He R."/>
            <person name="Meng N."/>
            <person name="Wang Y."/>
            <person name="Liu W."/>
            <person name="Liu Z."/>
            <person name="Liu J."/>
            <person name="Guo Q."/>
            <person name="Huang H."/>
            <person name="Sederoff R.R."/>
            <person name="Wang G."/>
            <person name="Qu G."/>
            <person name="Chen S."/>
        </authorList>
    </citation>
    <scope>NUCLEOTIDE SEQUENCE</scope>
    <source>
        <strain evidence="8">SC-2020</strain>
    </source>
</reference>
<dbReference type="GO" id="GO:0097361">
    <property type="term" value="C:cytosolic [4Fe-4S] assembly targeting complex"/>
    <property type="evidence" value="ECO:0007669"/>
    <property type="project" value="UniProtKB-UniRule"/>
</dbReference>
<sequence>MILSLYQADWRALRGALVGCLALVKRKSGGMVISSDAKGVAESFLQNLQVQSLGQHDRKLCFELMECLLEHYPHAVASLGDDLIYGICEAIDGEKDPQCLMLAFHIMEVLVRVFPDPCGPIESFASDLFGILSSYFPIHFTHPKAEEDVEVKRDDLSRALMLALSSSPLFEPSVIPLLLEKLSSSLSSAKVDSLKYLSYCTSKYGAERIAKHAGAIWSSLKDAIFTSGQSFVLSFTPESLGGLGCQENEIAAEALALLEKVVIQNNDLFSSMIVGDEEINMVLNSITGCQSYNEIPLQSTQKLYSVGRILYVSVKASVASCSRIFQYFFSCLMESMGLPVVNGSGTCSFNDDCMISKRPDHGSLYLCVELLGACRDLAISSGDLASQCVSANETWCCLLQRFSTSLSKIFSSTLATTTDKPAHDADVYLGVKGLQILATFPGGYLLVSKSTCESILMTFVSIITVDFNKTLLWKLSVKALVQIGLFIHGSNESEKSMSYMDIVVQKIVSMISSDNHDIPFQLQLEAISDIGTSGLQYMLKIVTGLQEVICANLAEVYVHCITIVPTLALGTFHRVLLIQKYEVFEEVLLQFVVCIWNQIENCMAFPDGIFEKELLDATMKVMKLVVASCSVESQNIIIDKAYAVLSSSTFLSMKDSLSSLQAQLEELEDTQETDKFSSRDEWIHSLFTSVIIALRPQTRIPNIRTVLHFLMIVFLKGYVTAAQALGSLVNKLDLKTSGTEHSGGCTFEEAMDIIFGKNLSSSDHVPAGRSGITGYWSETGLTNLCLGAADSGLLKIRSIDGLAWIGKGLLMRGHEKVKDITIVYLECLQSNGRMGALPLEENNCNWDMRLSAMKCAADAFQVLMSDSEPCLNRKFHAIIRPLYKQRFFSTIMPILQSLIIQSDSLLSRSMLYRAFANVVIGTPLIVILNDAKKLIPMVLDSLKLLSKDVLDKDIMYSLLLVLSGILTDKNGQEGVIENAHIIINYLIGCVTYPHTMLVRETTIQCLVAMSELPHTRIYPMRIQVLQAVSKALDDPKRAVRQEAVRCRQAWSVI</sequence>
<dbReference type="InterPro" id="IPR024687">
    <property type="entry name" value="MMS19_C"/>
</dbReference>
<dbReference type="GO" id="GO:0006281">
    <property type="term" value="P:DNA repair"/>
    <property type="evidence" value="ECO:0007669"/>
    <property type="project" value="UniProtKB-UniRule"/>
</dbReference>
<dbReference type="EMBL" id="JAQIZT010000003">
    <property type="protein sequence ID" value="KAJ7003039.1"/>
    <property type="molecule type" value="Genomic_DNA"/>
</dbReference>
<dbReference type="Pfam" id="PF12460">
    <property type="entry name" value="MMS19_C"/>
    <property type="match status" value="1"/>
</dbReference>
<dbReference type="InterPro" id="IPR039920">
    <property type="entry name" value="MMS19"/>
</dbReference>
<evidence type="ECO:0000256" key="1">
    <source>
        <dbReference type="ARBA" id="ARBA00004123"/>
    </source>
</evidence>
<gene>
    <name evidence="8" type="ORF">NC653_008313</name>
</gene>
<dbReference type="GO" id="GO:0016226">
    <property type="term" value="P:iron-sulfur cluster assembly"/>
    <property type="evidence" value="ECO:0007669"/>
    <property type="project" value="UniProtKB-UniRule"/>
</dbReference>
<feature type="domain" description="MMS19 N-terminal" evidence="7">
    <location>
        <begin position="8"/>
        <end position="225"/>
    </location>
</feature>
<dbReference type="PANTHER" id="PTHR12891:SF0">
    <property type="entry name" value="MMS19 NUCLEOTIDE EXCISION REPAIR PROTEIN HOMOLOG"/>
    <property type="match status" value="1"/>
</dbReference>
<dbReference type="PANTHER" id="PTHR12891">
    <property type="entry name" value="DNA REPAIR/TRANSCRIPTION PROTEIN MET18/MMS19"/>
    <property type="match status" value="1"/>
</dbReference>
<comment type="similarity">
    <text evidence="2 5">Belongs to the MET18/MMS19 family.</text>
</comment>
<evidence type="ECO:0000256" key="3">
    <source>
        <dbReference type="ARBA" id="ARBA00022737"/>
    </source>
</evidence>
<dbReference type="AlphaFoldDB" id="A0AAD6W9Z6"/>
<dbReference type="GO" id="GO:0005634">
    <property type="term" value="C:nucleus"/>
    <property type="evidence" value="ECO:0007669"/>
    <property type="project" value="UniProtKB-SubCell"/>
</dbReference>
<keyword evidence="3" id="KW-0677">Repeat</keyword>
<dbReference type="Gene3D" id="1.25.10.10">
    <property type="entry name" value="Leucine-rich Repeat Variant"/>
    <property type="match status" value="1"/>
</dbReference>
<evidence type="ECO:0000313" key="9">
    <source>
        <dbReference type="Proteomes" id="UP001164929"/>
    </source>
</evidence>
<comment type="function">
    <text evidence="5">Key component of the cytosolic iron-sulfur protein assembly (CIA) complex, a multiprotein complex that mediates the incorporation of iron-sulfur cluster into apoproteins specifically involved in DNA metabolism and genomic integrity. In the CIA complex, MMS19 acts as an adapter between early-acting CIA components and a subset of cellular target iron-sulfur proteins.</text>
</comment>
<evidence type="ECO:0000256" key="4">
    <source>
        <dbReference type="ARBA" id="ARBA00023242"/>
    </source>
</evidence>
<dbReference type="GO" id="GO:0051604">
    <property type="term" value="P:protein maturation"/>
    <property type="evidence" value="ECO:0007669"/>
    <property type="project" value="UniProtKB-UniRule"/>
</dbReference>
<comment type="caution">
    <text evidence="8">The sequence shown here is derived from an EMBL/GenBank/DDBJ whole genome shotgun (WGS) entry which is preliminary data.</text>
</comment>
<dbReference type="Proteomes" id="UP001164929">
    <property type="component" value="Chromosome 3"/>
</dbReference>
<keyword evidence="5" id="KW-0227">DNA damage</keyword>
<organism evidence="8 9">
    <name type="scientific">Populus alba x Populus x berolinensis</name>
    <dbReference type="NCBI Taxonomy" id="444605"/>
    <lineage>
        <taxon>Eukaryota</taxon>
        <taxon>Viridiplantae</taxon>
        <taxon>Streptophyta</taxon>
        <taxon>Embryophyta</taxon>
        <taxon>Tracheophyta</taxon>
        <taxon>Spermatophyta</taxon>
        <taxon>Magnoliopsida</taxon>
        <taxon>eudicotyledons</taxon>
        <taxon>Gunneridae</taxon>
        <taxon>Pentapetalae</taxon>
        <taxon>rosids</taxon>
        <taxon>fabids</taxon>
        <taxon>Malpighiales</taxon>
        <taxon>Salicaceae</taxon>
        <taxon>Saliceae</taxon>
        <taxon>Populus</taxon>
    </lineage>
</organism>
<evidence type="ECO:0000259" key="6">
    <source>
        <dbReference type="Pfam" id="PF12460"/>
    </source>
</evidence>